<dbReference type="STRING" id="1192197.JBW_02858"/>
<dbReference type="EMBL" id="CP010978">
    <property type="protein sequence ID" value="AJQ28202.1"/>
    <property type="molecule type" value="Genomic_DNA"/>
</dbReference>
<evidence type="ECO:0000313" key="2">
    <source>
        <dbReference type="Proteomes" id="UP000005361"/>
    </source>
</evidence>
<dbReference type="KEGG" id="pft:JBW_02858"/>
<evidence type="ECO:0000313" key="1">
    <source>
        <dbReference type="EMBL" id="AJQ28202.1"/>
    </source>
</evidence>
<organism evidence="1 2">
    <name type="scientific">Pelosinus fermentans JBW45</name>
    <dbReference type="NCBI Taxonomy" id="1192197"/>
    <lineage>
        <taxon>Bacteria</taxon>
        <taxon>Bacillati</taxon>
        <taxon>Bacillota</taxon>
        <taxon>Negativicutes</taxon>
        <taxon>Selenomonadales</taxon>
        <taxon>Sporomusaceae</taxon>
        <taxon>Pelosinus</taxon>
    </lineage>
</organism>
<protein>
    <submittedName>
        <fullName evidence="1">Uncharacterized protein</fullName>
    </submittedName>
</protein>
<dbReference type="Proteomes" id="UP000005361">
    <property type="component" value="Chromosome"/>
</dbReference>
<dbReference type="InterPro" id="IPR048147">
    <property type="entry name" value="CBO0543-like"/>
</dbReference>
<name>I8TU74_9FIRM</name>
<dbReference type="AlphaFoldDB" id="I8TU74"/>
<reference evidence="1 2" key="1">
    <citation type="journal article" date="2015" name="Genome Announc.">
        <title>Complete Genome Sequence of Pelosinus fermentans JBW45, a Member of a Remarkably Competitive Group of Negativicutes in the Firmicutes Phylum.</title>
        <authorList>
            <person name="De Leon K.B."/>
            <person name="Utturkar S.M."/>
            <person name="Camilleri L.B."/>
            <person name="Elias D.A."/>
            <person name="Arkin A.P."/>
            <person name="Fields M.W."/>
            <person name="Brown S.D."/>
            <person name="Wall J.D."/>
        </authorList>
    </citation>
    <scope>NUCLEOTIDE SEQUENCE [LARGE SCALE GENOMIC DNA]</scope>
    <source>
        <strain evidence="1 2">JBW45</strain>
    </source>
</reference>
<gene>
    <name evidence="1" type="ORF">JBW_02858</name>
</gene>
<dbReference type="NCBIfam" id="NF041644">
    <property type="entry name" value="CBO0543_fam"/>
    <property type="match status" value="1"/>
</dbReference>
<dbReference type="HOGENOM" id="CLU_1720614_0_0_9"/>
<dbReference type="OrthoDB" id="1730091at2"/>
<reference evidence="2" key="2">
    <citation type="submission" date="2015-02" db="EMBL/GenBank/DDBJ databases">
        <title>Complete Genome Sequence of Pelosinus fermentans JBW45.</title>
        <authorList>
            <person name="De Leon K.B."/>
            <person name="Utturkar S.M."/>
            <person name="Camilleri L.B."/>
            <person name="Arkin A.P."/>
            <person name="Fields M.W."/>
            <person name="Brown S.D."/>
            <person name="Wall J.D."/>
        </authorList>
    </citation>
    <scope>NUCLEOTIDE SEQUENCE [LARGE SCALE GENOMIC DNA]</scope>
    <source>
        <strain evidence="2">JBW45</strain>
    </source>
</reference>
<dbReference type="RefSeq" id="WP_007957492.1">
    <property type="nucleotide sequence ID" value="NZ_CP010978.1"/>
</dbReference>
<proteinExistence type="predicted"/>
<accession>I8TU74</accession>
<sequence length="152" mass="18384">MSFFYARFFIIWACWLLFADKSRWKEIVPVCVLASSLGLIADQIVDSYIPYWEYYGSEPEIVINLIDEFEVNPIATYLFIQWLPQKQTFFRMFSYWFAWTALAITIEHIHVITGHMAHYHGWTLWHSYISDWILFCIFHQYHKILQLDKLSK</sequence>